<dbReference type="InterPro" id="IPR000152">
    <property type="entry name" value="EGF-type_Asp/Asn_hydroxyl_site"/>
</dbReference>
<dbReference type="InterPro" id="IPR009030">
    <property type="entry name" value="Growth_fac_rcpt_cys_sf"/>
</dbReference>
<dbReference type="InterPro" id="IPR000742">
    <property type="entry name" value="EGF"/>
</dbReference>
<dbReference type="InterPro" id="IPR017857">
    <property type="entry name" value="Coagulation_fac-like_Gla_dom"/>
</dbReference>
<dbReference type="Pfam" id="PF00594">
    <property type="entry name" value="Gla"/>
    <property type="match status" value="1"/>
</dbReference>
<keyword evidence="15" id="KW-0379">Hydroxylation</keyword>
<dbReference type="Gene3D" id="2.60.120.200">
    <property type="match status" value="2"/>
</dbReference>
<name>A0A151MD96_ALLMI</name>
<dbReference type="CDD" id="cd00110">
    <property type="entry name" value="LamG"/>
    <property type="match status" value="1"/>
</dbReference>
<evidence type="ECO:0000256" key="2">
    <source>
        <dbReference type="ARBA" id="ARBA00004613"/>
    </source>
</evidence>
<dbReference type="Pfam" id="PF07645">
    <property type="entry name" value="EGF_CA"/>
    <property type="match status" value="2"/>
</dbReference>
<evidence type="ECO:0000256" key="15">
    <source>
        <dbReference type="ARBA" id="ARBA00023278"/>
    </source>
</evidence>
<evidence type="ECO:0000256" key="12">
    <source>
        <dbReference type="ARBA" id="ARBA00023145"/>
    </source>
</evidence>
<feature type="domain" description="EGF-like" evidence="20">
    <location>
        <begin position="113"/>
        <end position="151"/>
    </location>
</feature>
<dbReference type="GO" id="GO:0007596">
    <property type="term" value="P:blood coagulation"/>
    <property type="evidence" value="ECO:0007669"/>
    <property type="project" value="UniProtKB-KW"/>
</dbReference>
<evidence type="ECO:0000256" key="7">
    <source>
        <dbReference type="ARBA" id="ARBA00022685"/>
    </source>
</evidence>
<dbReference type="GO" id="GO:0042730">
    <property type="term" value="P:fibrinolysis"/>
    <property type="evidence" value="ECO:0007669"/>
    <property type="project" value="UniProtKB-KW"/>
</dbReference>
<dbReference type="SMART" id="SM00181">
    <property type="entry name" value="EGF"/>
    <property type="match status" value="3"/>
</dbReference>
<dbReference type="PROSITE" id="PS00011">
    <property type="entry name" value="GLA_1"/>
    <property type="match status" value="1"/>
</dbReference>
<dbReference type="EMBL" id="AKHW03006231">
    <property type="protein sequence ID" value="KYO22463.1"/>
    <property type="molecule type" value="Genomic_DNA"/>
</dbReference>
<reference evidence="22 23" key="1">
    <citation type="journal article" date="2012" name="Genome Biol.">
        <title>Sequencing three crocodilian genomes to illuminate the evolution of archosaurs and amniotes.</title>
        <authorList>
            <person name="St John J.A."/>
            <person name="Braun E.L."/>
            <person name="Isberg S.R."/>
            <person name="Miles L.G."/>
            <person name="Chong A.Y."/>
            <person name="Gongora J."/>
            <person name="Dalzell P."/>
            <person name="Moran C."/>
            <person name="Bed'hom B."/>
            <person name="Abzhanov A."/>
            <person name="Burgess S.C."/>
            <person name="Cooksey A.M."/>
            <person name="Castoe T.A."/>
            <person name="Crawford N.G."/>
            <person name="Densmore L.D."/>
            <person name="Drew J.C."/>
            <person name="Edwards S.V."/>
            <person name="Faircloth B.C."/>
            <person name="Fujita M.K."/>
            <person name="Greenwold M.J."/>
            <person name="Hoffmann F.G."/>
            <person name="Howard J.M."/>
            <person name="Iguchi T."/>
            <person name="Janes D.E."/>
            <person name="Khan S.Y."/>
            <person name="Kohno S."/>
            <person name="de Koning A.J."/>
            <person name="Lance S.L."/>
            <person name="McCarthy F.M."/>
            <person name="McCormack J.E."/>
            <person name="Merchant M.E."/>
            <person name="Peterson D.G."/>
            <person name="Pollock D.D."/>
            <person name="Pourmand N."/>
            <person name="Raney B.J."/>
            <person name="Roessler K.A."/>
            <person name="Sanford J.R."/>
            <person name="Sawyer R.H."/>
            <person name="Schmidt C.J."/>
            <person name="Triplett E.W."/>
            <person name="Tuberville T.D."/>
            <person name="Venegas-Anaya M."/>
            <person name="Howard J.T."/>
            <person name="Jarvis E.D."/>
            <person name="Guillette L.J.Jr."/>
            <person name="Glenn T.C."/>
            <person name="Green R.E."/>
            <person name="Ray D.A."/>
        </authorList>
    </citation>
    <scope>NUCLEOTIDE SEQUENCE [LARGE SCALE GENOMIC DNA]</scope>
    <source>
        <strain evidence="22">KSC_2009_1</strain>
    </source>
</reference>
<dbReference type="PROSITE" id="PS50025">
    <property type="entry name" value="LAM_G_DOMAIN"/>
    <property type="match status" value="1"/>
</dbReference>
<evidence type="ECO:0000313" key="23">
    <source>
        <dbReference type="Proteomes" id="UP000050525"/>
    </source>
</evidence>
<dbReference type="STRING" id="8496.A0A151MD96"/>
<dbReference type="InterPro" id="IPR051145">
    <property type="entry name" value="GAS-SHBG-PROS"/>
</dbReference>
<evidence type="ECO:0000256" key="9">
    <source>
        <dbReference type="ARBA" id="ARBA00022737"/>
    </source>
</evidence>
<organism evidence="22 23">
    <name type="scientific">Alligator mississippiensis</name>
    <name type="common">American alligator</name>
    <dbReference type="NCBI Taxonomy" id="8496"/>
    <lineage>
        <taxon>Eukaryota</taxon>
        <taxon>Metazoa</taxon>
        <taxon>Chordata</taxon>
        <taxon>Craniata</taxon>
        <taxon>Vertebrata</taxon>
        <taxon>Euteleostomi</taxon>
        <taxon>Archelosauria</taxon>
        <taxon>Archosauria</taxon>
        <taxon>Crocodylia</taxon>
        <taxon>Alligatoridae</taxon>
        <taxon>Alligatorinae</taxon>
        <taxon>Alligator</taxon>
    </lineage>
</organism>
<dbReference type="InterPro" id="IPR001791">
    <property type="entry name" value="Laminin_G"/>
</dbReference>
<evidence type="ECO:0000256" key="16">
    <source>
        <dbReference type="ARBA" id="ARBA00023281"/>
    </source>
</evidence>
<dbReference type="PROSITE" id="PS01187">
    <property type="entry name" value="EGF_CA"/>
    <property type="match status" value="1"/>
</dbReference>
<evidence type="ECO:0000256" key="13">
    <source>
        <dbReference type="ARBA" id="ARBA00023157"/>
    </source>
</evidence>
<dbReference type="PANTHER" id="PTHR24040:SF0">
    <property type="entry name" value="VITAMIN K-DEPENDENT PROTEIN S"/>
    <property type="match status" value="1"/>
</dbReference>
<feature type="domain" description="Gla" evidence="21">
    <location>
        <begin position="37"/>
        <end position="83"/>
    </location>
</feature>
<feature type="disulfide bond" evidence="17">
    <location>
        <begin position="141"/>
        <end position="150"/>
    </location>
</feature>
<dbReference type="InterPro" id="IPR035972">
    <property type="entry name" value="GLA-like_dom_SF"/>
</dbReference>
<keyword evidence="4" id="KW-0301">Gamma-carboxyglutamic acid</keyword>
<keyword evidence="8" id="KW-0356">Hemostasis</keyword>
<keyword evidence="6 17" id="KW-0245">EGF-like domain</keyword>
<evidence type="ECO:0000256" key="11">
    <source>
        <dbReference type="ARBA" id="ARBA00023084"/>
    </source>
</evidence>
<dbReference type="PRINTS" id="PR00001">
    <property type="entry name" value="GLABLOOD"/>
</dbReference>
<evidence type="ECO:0000256" key="5">
    <source>
        <dbReference type="ARBA" id="ARBA00022525"/>
    </source>
</evidence>
<dbReference type="Pfam" id="PF00008">
    <property type="entry name" value="EGF"/>
    <property type="match status" value="1"/>
</dbReference>
<keyword evidence="7" id="KW-0165">Cleavage on pair of basic residues</keyword>
<dbReference type="PROSITE" id="PS50026">
    <property type="entry name" value="EGF_3"/>
    <property type="match status" value="3"/>
</dbReference>
<dbReference type="GO" id="GO:0005615">
    <property type="term" value="C:extracellular space"/>
    <property type="evidence" value="ECO:0007669"/>
    <property type="project" value="TreeGrafter"/>
</dbReference>
<feature type="disulfide bond" evidence="17">
    <location>
        <begin position="122"/>
        <end position="139"/>
    </location>
</feature>
<protein>
    <recommendedName>
        <fullName evidence="3">Vitamin K-dependent protein S</fullName>
    </recommendedName>
</protein>
<evidence type="ECO:0000256" key="17">
    <source>
        <dbReference type="PROSITE-ProRule" id="PRU00076"/>
    </source>
</evidence>
<dbReference type="SUPFAM" id="SSF57184">
    <property type="entry name" value="Growth factor receptor domain"/>
    <property type="match status" value="1"/>
</dbReference>
<dbReference type="eggNOG" id="ENOG502QSNF">
    <property type="taxonomic scope" value="Eukaryota"/>
</dbReference>
<keyword evidence="10" id="KW-0106">Calcium</keyword>
<evidence type="ECO:0000256" key="8">
    <source>
        <dbReference type="ARBA" id="ARBA00022696"/>
    </source>
</evidence>
<dbReference type="InterPro" id="IPR001881">
    <property type="entry name" value="EGF-like_Ca-bd_dom"/>
</dbReference>
<evidence type="ECO:0000256" key="6">
    <source>
        <dbReference type="ARBA" id="ARBA00022536"/>
    </source>
</evidence>
<dbReference type="PANTHER" id="PTHR24040">
    <property type="entry name" value="LAMININ G-LIKE DOMAIN-CONTAINING PROTEIN"/>
    <property type="match status" value="1"/>
</dbReference>
<dbReference type="PROSITE" id="PS50998">
    <property type="entry name" value="GLA_2"/>
    <property type="match status" value="1"/>
</dbReference>
<dbReference type="Pfam" id="PF02210">
    <property type="entry name" value="Laminin_G_2"/>
    <property type="match status" value="1"/>
</dbReference>
<accession>A0A151MD96</accession>
<comment type="function">
    <text evidence="1">Anticoagulant plasma protein; it is a cofactor to activated protein C in the degradation of coagulation factors Va and VIIIa. It helps to prevent coagulation and stimulating fibrinolysis.</text>
</comment>
<feature type="domain" description="Laminin G" evidence="19">
    <location>
        <begin position="253"/>
        <end position="428"/>
    </location>
</feature>
<dbReference type="FunFam" id="2.10.25.10:FF:000426">
    <property type="entry name" value="Vitamin K-dependent protein S"/>
    <property type="match status" value="1"/>
</dbReference>
<dbReference type="InterPro" id="IPR000294">
    <property type="entry name" value="GLA_domain"/>
</dbReference>
<dbReference type="InterPro" id="IPR049883">
    <property type="entry name" value="NOTCH1_EGF-like"/>
</dbReference>
<dbReference type="Gene3D" id="2.10.25.10">
    <property type="entry name" value="Laminin"/>
    <property type="match status" value="3"/>
</dbReference>
<keyword evidence="13 17" id="KW-1015">Disulfide bond</keyword>
<gene>
    <name evidence="22" type="primary">PROS1-1</name>
    <name evidence="22" type="ORF">Y1Q_0003032</name>
</gene>
<keyword evidence="11" id="KW-0094">Blood coagulation</keyword>
<dbReference type="SUPFAM" id="SSF57630">
    <property type="entry name" value="GLA-domain"/>
    <property type="match status" value="1"/>
</dbReference>
<keyword evidence="16" id="KW-0280">Fibrinolysis</keyword>
<evidence type="ECO:0000256" key="1">
    <source>
        <dbReference type="ARBA" id="ARBA00002240"/>
    </source>
</evidence>
<dbReference type="SMART" id="SM00069">
    <property type="entry name" value="GLA"/>
    <property type="match status" value="1"/>
</dbReference>
<feature type="chain" id="PRO_5007584991" description="Vitamin K-dependent protein S" evidence="18">
    <location>
        <begin position="20"/>
        <end position="760"/>
    </location>
</feature>
<dbReference type="CDD" id="cd00054">
    <property type="entry name" value="EGF_CA"/>
    <property type="match status" value="3"/>
</dbReference>
<sequence length="760" mass="84577">MRPLAGGGCLLVLLALAEARVFLSQQHASEYLVRKRRANSFMEESKKGNLERECVEELCNKEEAREIFENDPETEYFYPKYIRCLTYTRLGISSVSVMSPDSSSDLRTCVTEISNQCTPLPCNENGYTKCIDGKAAYTCVCKQGWQGERCEEDWDECMLRPNICGTAKCQNTPGKYECVCAEGFRYNSTTKNCEDVDECAENICAQMCVNYEGSYTCHCDGHKGFKLSQDMKTCEAVPVCLPLNLEPNYQLLYLAEQTTENAVLHLRFKLPNASRFSAEFDFRTYDNEGVILYAESSNNTGWFLLALRDGKIEIQFKNEHGTKVTSGGKAINDGVWQTISVEELEHSICVKIAREAVMSIKSPGNLFKQINGSLEIKVYVAGLPPKVGNTLIKQINPRIDGCARALNLMSQGHLGLTEVIKKTQIKRCLPSVGKGSYYPGTGVAKFHINYNNDTNTGEWVINVALNIRPSKGTGVMFALVSGESVPLALSIVDSSSPNSQAIVVTVGNIIIARLESKRFCTTRRTLVGFSASKQQIELTVDSQTDVTNSEQELSILDQAMRGAVAVYTYLGGLPDLPLGITPLTVFYNGCMEAKVNSKELDLDQAAYKHSDIRSHSCPQAHFLATGSLPFMKWDPKPSCFRLFKSGLTFKVLLADSYRNLRSSRNYPPVVKDKSLSRKGLYISTAVTSQKDQLFVNMLLRATWSGVIFQPLSEFSWKEMAKVLEVSDLSQLYKQDAGARDWLTKGIKKESSRFLRPLGTG</sequence>
<feature type="domain" description="EGF-like" evidence="20">
    <location>
        <begin position="195"/>
        <end position="235"/>
    </location>
</feature>
<evidence type="ECO:0000256" key="18">
    <source>
        <dbReference type="SAM" id="SignalP"/>
    </source>
</evidence>
<feature type="signal peptide" evidence="18">
    <location>
        <begin position="1"/>
        <end position="19"/>
    </location>
</feature>
<evidence type="ECO:0000256" key="10">
    <source>
        <dbReference type="ARBA" id="ARBA00022837"/>
    </source>
</evidence>
<dbReference type="SUPFAM" id="SSF49899">
    <property type="entry name" value="Concanavalin A-like lectins/glucanases"/>
    <property type="match status" value="2"/>
</dbReference>
<dbReference type="SMART" id="SM00282">
    <property type="entry name" value="LamG"/>
    <property type="match status" value="2"/>
</dbReference>
<keyword evidence="12" id="KW-0865">Zymogen</keyword>
<evidence type="ECO:0000256" key="3">
    <source>
        <dbReference type="ARBA" id="ARBA00017875"/>
    </source>
</evidence>
<evidence type="ECO:0000313" key="22">
    <source>
        <dbReference type="EMBL" id="KYO22463.1"/>
    </source>
</evidence>
<comment type="subcellular location">
    <subcellularLocation>
        <location evidence="2">Secreted</location>
    </subcellularLocation>
</comment>
<dbReference type="AlphaFoldDB" id="A0A151MD96"/>
<dbReference type="InterPro" id="IPR018097">
    <property type="entry name" value="EGF_Ca-bd_CS"/>
</dbReference>
<keyword evidence="5" id="KW-0964">Secreted</keyword>
<proteinExistence type="predicted"/>
<comment type="caution">
    <text evidence="17">Lacks conserved residue(s) required for the propagation of feature annotation.</text>
</comment>
<dbReference type="SMART" id="SM00179">
    <property type="entry name" value="EGF_CA"/>
    <property type="match status" value="3"/>
</dbReference>
<keyword evidence="23" id="KW-1185">Reference proteome</keyword>
<dbReference type="Pfam" id="PF00054">
    <property type="entry name" value="Laminin_G_1"/>
    <property type="match status" value="1"/>
</dbReference>
<dbReference type="PROSITE" id="PS01186">
    <property type="entry name" value="EGF_2"/>
    <property type="match status" value="2"/>
</dbReference>
<dbReference type="InterPro" id="IPR013320">
    <property type="entry name" value="ConA-like_dom_sf"/>
</dbReference>
<feature type="domain" description="EGF-like" evidence="20">
    <location>
        <begin position="153"/>
        <end position="194"/>
    </location>
</feature>
<dbReference type="FunFam" id="4.10.740.10:FF:000001">
    <property type="entry name" value="vitamin K-dependent protein S"/>
    <property type="match status" value="1"/>
</dbReference>
<evidence type="ECO:0000256" key="14">
    <source>
        <dbReference type="ARBA" id="ARBA00023180"/>
    </source>
</evidence>
<dbReference type="Proteomes" id="UP000050525">
    <property type="component" value="Unassembled WGS sequence"/>
</dbReference>
<keyword evidence="14" id="KW-0325">Glycoprotein</keyword>
<keyword evidence="18" id="KW-0732">Signal</keyword>
<dbReference type="PROSITE" id="PS00022">
    <property type="entry name" value="EGF_1"/>
    <property type="match status" value="1"/>
</dbReference>
<dbReference type="Gene3D" id="4.10.740.10">
    <property type="entry name" value="Coagulation Factor IX"/>
    <property type="match status" value="1"/>
</dbReference>
<evidence type="ECO:0000259" key="20">
    <source>
        <dbReference type="PROSITE" id="PS50026"/>
    </source>
</evidence>
<dbReference type="FunFam" id="2.60.120.200:FF:000077">
    <property type="entry name" value="vitamin K-dependent protein S"/>
    <property type="match status" value="1"/>
</dbReference>
<evidence type="ECO:0000259" key="19">
    <source>
        <dbReference type="PROSITE" id="PS50025"/>
    </source>
</evidence>
<comment type="caution">
    <text evidence="22">The sequence shown here is derived from an EMBL/GenBank/DDBJ whole genome shotgun (WGS) entry which is preliminary data.</text>
</comment>
<dbReference type="FunFam" id="2.10.25.10:FF:000631">
    <property type="entry name" value="Vitamin K-dependent protein S"/>
    <property type="match status" value="1"/>
</dbReference>
<evidence type="ECO:0000256" key="4">
    <source>
        <dbReference type="ARBA" id="ARBA00022479"/>
    </source>
</evidence>
<dbReference type="GO" id="GO:0005509">
    <property type="term" value="F:calcium ion binding"/>
    <property type="evidence" value="ECO:0007669"/>
    <property type="project" value="InterPro"/>
</dbReference>
<evidence type="ECO:0000259" key="21">
    <source>
        <dbReference type="PROSITE" id="PS50998"/>
    </source>
</evidence>
<keyword evidence="9" id="KW-0677">Repeat</keyword>
<dbReference type="PROSITE" id="PS00010">
    <property type="entry name" value="ASX_HYDROXYL"/>
    <property type="match status" value="3"/>
</dbReference>